<name>A0ABX5P523_9PROT</name>
<feature type="chain" id="PRO_5045894128" description="Lipoprotein" evidence="1">
    <location>
        <begin position="18"/>
        <end position="224"/>
    </location>
</feature>
<keyword evidence="1" id="KW-0732">Signal</keyword>
<dbReference type="EMBL" id="PRCW01000094">
    <property type="protein sequence ID" value="PYD47171.1"/>
    <property type="molecule type" value="Genomic_DNA"/>
</dbReference>
<keyword evidence="3" id="KW-1185">Reference proteome</keyword>
<gene>
    <name evidence="2" type="ORF">C3920_11315</name>
</gene>
<dbReference type="Proteomes" id="UP000248116">
    <property type="component" value="Unassembled WGS sequence"/>
</dbReference>
<evidence type="ECO:0008006" key="4">
    <source>
        <dbReference type="Google" id="ProtNLM"/>
    </source>
</evidence>
<sequence length="224" mass="23877">MRAAMALACLMALSACAHPSRVQTTIPAAMAGIQSSLARAGAVSVSHAADWTPGQAARFGRDVRAAQCSQRTPDPVIGTIAENVTLELTGSFTQSGQFTLGTVTTTPSVGMQGTASHTRTQQVSLPVAYAPLSSLPDVEMSRQVGYEAEMLAQNDDARHREAARLIADREALRGHVMELVESWDAGQCVLRTPVAPFVGARILRGRYSGRKNILQNTIKCLMTN</sequence>
<dbReference type="PROSITE" id="PS51257">
    <property type="entry name" value="PROKAR_LIPOPROTEIN"/>
    <property type="match status" value="1"/>
</dbReference>
<comment type="caution">
    <text evidence="2">The sequence shown here is derived from an EMBL/GenBank/DDBJ whole genome shotgun (WGS) entry which is preliminary data.</text>
</comment>
<accession>A0ABX5P523</accession>
<reference evidence="2 3" key="1">
    <citation type="submission" date="2018-02" db="EMBL/GenBank/DDBJ databases">
        <authorList>
            <person name="Skraban J."/>
            <person name="Trcek J."/>
        </authorList>
    </citation>
    <scope>NUCLEOTIDE SEQUENCE [LARGE SCALE GENOMIC DNA]</scope>
    <source>
        <strain evidence="2 3">AV446</strain>
    </source>
</reference>
<evidence type="ECO:0000256" key="1">
    <source>
        <dbReference type="SAM" id="SignalP"/>
    </source>
</evidence>
<feature type="signal peptide" evidence="1">
    <location>
        <begin position="1"/>
        <end position="17"/>
    </location>
</feature>
<protein>
    <recommendedName>
        <fullName evidence="4">Lipoprotein</fullName>
    </recommendedName>
</protein>
<dbReference type="RefSeq" id="WP_110560481.1">
    <property type="nucleotide sequence ID" value="NZ_PRCW01000094.1"/>
</dbReference>
<proteinExistence type="predicted"/>
<evidence type="ECO:0000313" key="2">
    <source>
        <dbReference type="EMBL" id="PYD47171.1"/>
    </source>
</evidence>
<evidence type="ECO:0000313" key="3">
    <source>
        <dbReference type="Proteomes" id="UP000248116"/>
    </source>
</evidence>
<organism evidence="2 3">
    <name type="scientific">Novacetimonas pomaceti</name>
    <dbReference type="NCBI Taxonomy" id="2021998"/>
    <lineage>
        <taxon>Bacteria</taxon>
        <taxon>Pseudomonadati</taxon>
        <taxon>Pseudomonadota</taxon>
        <taxon>Alphaproteobacteria</taxon>
        <taxon>Acetobacterales</taxon>
        <taxon>Acetobacteraceae</taxon>
        <taxon>Novacetimonas</taxon>
    </lineage>
</organism>